<name>A0ABV6HLX2_9SPHI</name>
<dbReference type="Proteomes" id="UP001589774">
    <property type="component" value="Unassembled WGS sequence"/>
</dbReference>
<evidence type="ECO:0000313" key="2">
    <source>
        <dbReference type="Proteomes" id="UP001589774"/>
    </source>
</evidence>
<dbReference type="EMBL" id="JBHLWO010000002">
    <property type="protein sequence ID" value="MFC0319894.1"/>
    <property type="molecule type" value="Genomic_DNA"/>
</dbReference>
<dbReference type="RefSeq" id="WP_130855485.1">
    <property type="nucleotide sequence ID" value="NZ_JBHLWO010000002.1"/>
</dbReference>
<evidence type="ECO:0000313" key="1">
    <source>
        <dbReference type="EMBL" id="MFC0319894.1"/>
    </source>
</evidence>
<proteinExistence type="predicted"/>
<sequence length="138" mass="16411">MKDFIKDNCIAIAGVVISIISLIRTFREGKIYIDAVYSFYGPENTITIYNNSTRKVTITYFEIYHSIWKCFFKKESAWTWYDEGQTSRYVIAPYESYDIIFDEHNKYNDSVDRIFNKKGRVYIKIVIAGQKKKIVRLR</sequence>
<protein>
    <submittedName>
        <fullName evidence="1">Uncharacterized protein</fullName>
    </submittedName>
</protein>
<comment type="caution">
    <text evidence="1">The sequence shown here is derived from an EMBL/GenBank/DDBJ whole genome shotgun (WGS) entry which is preliminary data.</text>
</comment>
<reference evidence="1 2" key="1">
    <citation type="submission" date="2024-09" db="EMBL/GenBank/DDBJ databases">
        <authorList>
            <person name="Sun Q."/>
            <person name="Mori K."/>
        </authorList>
    </citation>
    <scope>NUCLEOTIDE SEQUENCE [LARGE SCALE GENOMIC DNA]</scope>
    <source>
        <strain evidence="1 2">CCM 7765</strain>
    </source>
</reference>
<gene>
    <name evidence="1" type="ORF">ACFFI0_16340</name>
</gene>
<organism evidence="1 2">
    <name type="scientific">Olivibacter oleidegradans</name>
    <dbReference type="NCBI Taxonomy" id="760123"/>
    <lineage>
        <taxon>Bacteria</taxon>
        <taxon>Pseudomonadati</taxon>
        <taxon>Bacteroidota</taxon>
        <taxon>Sphingobacteriia</taxon>
        <taxon>Sphingobacteriales</taxon>
        <taxon>Sphingobacteriaceae</taxon>
        <taxon>Olivibacter</taxon>
    </lineage>
</organism>
<keyword evidence="2" id="KW-1185">Reference proteome</keyword>
<accession>A0ABV6HLX2</accession>